<evidence type="ECO:0000256" key="2">
    <source>
        <dbReference type="ARBA" id="ARBA00007110"/>
    </source>
</evidence>
<evidence type="ECO:0000313" key="12">
    <source>
        <dbReference type="Proteomes" id="UP000199024"/>
    </source>
</evidence>
<evidence type="ECO:0000256" key="8">
    <source>
        <dbReference type="ARBA" id="ARBA00030686"/>
    </source>
</evidence>
<dbReference type="SUPFAM" id="SSF52733">
    <property type="entry name" value="Nicotinate mononucleotide:5,6-dimethylbenzimidazole phosphoribosyltransferase (CobT)"/>
    <property type="match status" value="1"/>
</dbReference>
<keyword evidence="12" id="KW-1185">Reference proteome</keyword>
<evidence type="ECO:0000256" key="4">
    <source>
        <dbReference type="ARBA" id="ARBA00015486"/>
    </source>
</evidence>
<evidence type="ECO:0000256" key="5">
    <source>
        <dbReference type="ARBA" id="ARBA00022573"/>
    </source>
</evidence>
<evidence type="ECO:0000256" key="1">
    <source>
        <dbReference type="ARBA" id="ARBA00005049"/>
    </source>
</evidence>
<keyword evidence="5 10" id="KW-0169">Cobalamin biosynthesis</keyword>
<dbReference type="NCBIfam" id="NF000996">
    <property type="entry name" value="PRK00105.1"/>
    <property type="match status" value="1"/>
</dbReference>
<reference evidence="11 12" key="1">
    <citation type="submission" date="2016-10" db="EMBL/GenBank/DDBJ databases">
        <authorList>
            <person name="de Groot N.N."/>
        </authorList>
    </citation>
    <scope>NUCLEOTIDE SEQUENCE [LARGE SCALE GENOMIC DNA]</scope>
    <source>
        <strain evidence="11 12">DSM 21001</strain>
    </source>
</reference>
<accession>A0A1I6MY17</accession>
<evidence type="ECO:0000256" key="6">
    <source>
        <dbReference type="ARBA" id="ARBA00022676"/>
    </source>
</evidence>
<feature type="active site" description="Proton acceptor" evidence="10">
    <location>
        <position position="312"/>
    </location>
</feature>
<dbReference type="UniPathway" id="UPA00061">
    <property type="reaction ID" value="UER00516"/>
</dbReference>
<evidence type="ECO:0000313" key="11">
    <source>
        <dbReference type="EMBL" id="SFS20559.1"/>
    </source>
</evidence>
<dbReference type="PANTHER" id="PTHR43463:SF1">
    <property type="entry name" value="NICOTINATE-NUCLEOTIDE--DIMETHYLBENZIMIDAZOLE PHOSPHORIBOSYLTRANSFERASE"/>
    <property type="match status" value="1"/>
</dbReference>
<dbReference type="Proteomes" id="UP000199024">
    <property type="component" value="Unassembled WGS sequence"/>
</dbReference>
<dbReference type="FunFam" id="3.40.50.10210:FF:000001">
    <property type="entry name" value="Nicotinate-nucleotide--dimethylbenzimidazole phosphoribosyltransferase"/>
    <property type="match status" value="1"/>
</dbReference>
<comment type="similarity">
    <text evidence="2 10">Belongs to the CobT family.</text>
</comment>
<comment type="pathway">
    <text evidence="1 10">Nucleoside biosynthesis; alpha-ribazole biosynthesis; alpha-ribazole from 5,6-dimethylbenzimidazole: step 1/2.</text>
</comment>
<gene>
    <name evidence="10" type="primary">cobT</name>
    <name evidence="11" type="ORF">SAMN05421771_3694</name>
</gene>
<dbReference type="EMBL" id="FOZL01000002">
    <property type="protein sequence ID" value="SFS20559.1"/>
    <property type="molecule type" value="Genomic_DNA"/>
</dbReference>
<protein>
    <recommendedName>
        <fullName evidence="4 10">Nicotinate-nucleotide--dimethylbenzimidazole phosphoribosyltransferase</fullName>
        <shortName evidence="10">NN:DBI PRT</shortName>
        <ecNumber evidence="3 10">2.4.2.21</ecNumber>
    </recommendedName>
    <alternativeName>
        <fullName evidence="8 10">N(1)-alpha-phosphoribosyltransferase</fullName>
    </alternativeName>
</protein>
<dbReference type="InterPro" id="IPR036087">
    <property type="entry name" value="Nict_dMeBzImd_PRibTrfase_sf"/>
</dbReference>
<dbReference type="Gene3D" id="3.40.50.10210">
    <property type="match status" value="1"/>
</dbReference>
<dbReference type="OrthoDB" id="9781491at2"/>
<evidence type="ECO:0000256" key="7">
    <source>
        <dbReference type="ARBA" id="ARBA00022679"/>
    </source>
</evidence>
<dbReference type="RefSeq" id="WP_089842333.1">
    <property type="nucleotide sequence ID" value="NZ_FOZL01000002.1"/>
</dbReference>
<dbReference type="CDD" id="cd02439">
    <property type="entry name" value="DMB-PRT_CobT"/>
    <property type="match status" value="1"/>
</dbReference>
<evidence type="ECO:0000256" key="9">
    <source>
        <dbReference type="ARBA" id="ARBA00047340"/>
    </source>
</evidence>
<evidence type="ECO:0000256" key="10">
    <source>
        <dbReference type="HAMAP-Rule" id="MF_00230"/>
    </source>
</evidence>
<dbReference type="Pfam" id="PF02277">
    <property type="entry name" value="DBI_PRT"/>
    <property type="match status" value="1"/>
</dbReference>
<dbReference type="InterPro" id="IPR017846">
    <property type="entry name" value="Nict_dMeBzImd_PRibTrfase_bact"/>
</dbReference>
<dbReference type="Gene3D" id="1.10.1610.10">
    <property type="match status" value="1"/>
</dbReference>
<proteinExistence type="inferred from homology"/>
<dbReference type="STRING" id="474950.SAMN05421771_3694"/>
<dbReference type="GO" id="GO:0009236">
    <property type="term" value="P:cobalamin biosynthetic process"/>
    <property type="evidence" value="ECO:0007669"/>
    <property type="project" value="UniProtKB-UniRule"/>
</dbReference>
<dbReference type="InterPro" id="IPR023195">
    <property type="entry name" value="Nict_dMeBzImd_PRibTrfase_N"/>
</dbReference>
<dbReference type="GO" id="GO:0008939">
    <property type="term" value="F:nicotinate-nucleotide-dimethylbenzimidazole phosphoribosyltransferase activity"/>
    <property type="evidence" value="ECO:0007669"/>
    <property type="project" value="UniProtKB-UniRule"/>
</dbReference>
<sequence>MAVSEVWRAKARARLDTLTKPLGSLGRLEDVAAQVAAIRQEKAMEPMRAAVYCFAADHGVTAEGVSAYPSEVTRQMVLNFVGGGAAINVLARLHGVALTVVDVGVDGEFEGIAGMVHAKVRRGSRNMRREAAMSAAEMAAAMDVGARMAAEAAAAGFGMVAAGEMGIGNTTAASAMTAALTGVGADVVTGSGTGVGSVQRSRKVTVVEETLAAHFGIGGSVERPSCTQILECVGGLEIAAMAGFYLGAARAGLVVVCDGFIATAAAAIAVGMEPEVAGYLIAGHKSEEPGHAVLLEHLGLRPLLDLGMRLGEGTGAVLAMPVIASAMALYGQMATFGDAGVSEAGA</sequence>
<dbReference type="AlphaFoldDB" id="A0A1I6MY17"/>
<dbReference type="InterPro" id="IPR003200">
    <property type="entry name" value="Nict_dMeBzImd_PRibTrfase"/>
</dbReference>
<comment type="function">
    <text evidence="10">Catalyzes the synthesis of alpha-ribazole-5'-phosphate from nicotinate mononucleotide (NAMN) and 5,6-dimethylbenzimidazole (DMB).</text>
</comment>
<name>A0A1I6MY17_9BACT</name>
<comment type="catalytic activity">
    <reaction evidence="9 10">
        <text>5,6-dimethylbenzimidazole + nicotinate beta-D-ribonucleotide = alpha-ribazole 5'-phosphate + nicotinate + H(+)</text>
        <dbReference type="Rhea" id="RHEA:11196"/>
        <dbReference type="ChEBI" id="CHEBI:15378"/>
        <dbReference type="ChEBI" id="CHEBI:15890"/>
        <dbReference type="ChEBI" id="CHEBI:32544"/>
        <dbReference type="ChEBI" id="CHEBI:57502"/>
        <dbReference type="ChEBI" id="CHEBI:57918"/>
        <dbReference type="EC" id="2.4.2.21"/>
    </reaction>
</comment>
<organism evidence="11 12">
    <name type="scientific">Granulicella pectinivorans</name>
    <dbReference type="NCBI Taxonomy" id="474950"/>
    <lineage>
        <taxon>Bacteria</taxon>
        <taxon>Pseudomonadati</taxon>
        <taxon>Acidobacteriota</taxon>
        <taxon>Terriglobia</taxon>
        <taxon>Terriglobales</taxon>
        <taxon>Acidobacteriaceae</taxon>
        <taxon>Granulicella</taxon>
    </lineage>
</organism>
<evidence type="ECO:0000256" key="3">
    <source>
        <dbReference type="ARBA" id="ARBA00011991"/>
    </source>
</evidence>
<dbReference type="EC" id="2.4.2.21" evidence="3 10"/>
<keyword evidence="7 10" id="KW-0808">Transferase</keyword>
<keyword evidence="6 10" id="KW-0328">Glycosyltransferase</keyword>
<dbReference type="NCBIfam" id="TIGR03160">
    <property type="entry name" value="cobT_DBIPRT"/>
    <property type="match status" value="1"/>
</dbReference>
<dbReference type="PANTHER" id="PTHR43463">
    <property type="entry name" value="NICOTINATE-NUCLEOTIDE--DIMETHYLBENZIMIDAZOLE PHOSPHORIBOSYLTRANSFERASE"/>
    <property type="match status" value="1"/>
</dbReference>
<dbReference type="HAMAP" id="MF_00230">
    <property type="entry name" value="CobT"/>
    <property type="match status" value="1"/>
</dbReference>